<protein>
    <submittedName>
        <fullName evidence="1">Uncharacterized protein</fullName>
    </submittedName>
</protein>
<dbReference type="HOGENOM" id="CLU_3190105_0_0_0"/>
<geneLocation type="plasmid" evidence="2">
    <name>Tros</name>
</geneLocation>
<dbReference type="AlphaFoldDB" id="B9L5G8"/>
<name>B9L5G8_THERP</name>
<proteinExistence type="predicted"/>
<reference evidence="1 2" key="1">
    <citation type="journal article" date="2009" name="PLoS ONE">
        <title>Complete genome sequence of the aerobic CO-oxidizing thermophile Thermomicrobium roseum.</title>
        <authorList>
            <person name="Wu D."/>
            <person name="Raymond J."/>
            <person name="Wu M."/>
            <person name="Chatterji S."/>
            <person name="Ren Q."/>
            <person name="Graham J.E."/>
            <person name="Bryant D.A."/>
            <person name="Robb F."/>
            <person name="Colman A."/>
            <person name="Tallon L.J."/>
            <person name="Badger J.H."/>
            <person name="Madupu R."/>
            <person name="Ward N.L."/>
            <person name="Eisen J.A."/>
        </authorList>
    </citation>
    <scope>NUCLEOTIDE SEQUENCE [LARGE SCALE GENOMIC DNA]</scope>
    <source>
        <strain evidence="2">ATCC 27502 / DSM 5159 / P-2</strain>
        <plasmid evidence="1">unnamed</plasmid>
    </source>
</reference>
<keyword evidence="1" id="KW-0614">Plasmid</keyword>
<evidence type="ECO:0000313" key="2">
    <source>
        <dbReference type="Proteomes" id="UP000000447"/>
    </source>
</evidence>
<dbReference type="EMBL" id="CP001276">
    <property type="protein sequence ID" value="ACM07288.1"/>
    <property type="molecule type" value="Genomic_DNA"/>
</dbReference>
<evidence type="ECO:0000313" key="1">
    <source>
        <dbReference type="EMBL" id="ACM07288.1"/>
    </source>
</evidence>
<organism evidence="1 2">
    <name type="scientific">Thermomicrobium roseum (strain ATCC 27502 / DSM 5159 / P-2)</name>
    <dbReference type="NCBI Taxonomy" id="309801"/>
    <lineage>
        <taxon>Bacteria</taxon>
        <taxon>Pseudomonadati</taxon>
        <taxon>Thermomicrobiota</taxon>
        <taxon>Thermomicrobia</taxon>
        <taxon>Thermomicrobiales</taxon>
        <taxon>Thermomicrobiaceae</taxon>
        <taxon>Thermomicrobium</taxon>
    </lineage>
</organism>
<keyword evidence="2" id="KW-1185">Reference proteome</keyword>
<gene>
    <name evidence="1" type="ordered locus">trd_A0095</name>
</gene>
<accession>B9L5G8</accession>
<dbReference type="KEGG" id="tro:trd_A0095"/>
<sequence>MWTPDLGRAEQFSVTPFLLPLSTRLVPTRLPCYAAQELMACPRRAR</sequence>
<dbReference type="Proteomes" id="UP000000447">
    <property type="component" value="Plasmid unnamed"/>
</dbReference>